<dbReference type="InterPro" id="IPR011854">
    <property type="entry name" value="HypE"/>
</dbReference>
<keyword evidence="7" id="KW-1185">Reference proteome</keyword>
<comment type="similarity">
    <text evidence="1">Belongs to the HypE family.</text>
</comment>
<evidence type="ECO:0000313" key="4">
    <source>
        <dbReference type="EMBL" id="KXB81658.1"/>
    </source>
</evidence>
<dbReference type="InterPro" id="IPR036676">
    <property type="entry name" value="PurM-like_C_sf"/>
</dbReference>
<dbReference type="Gene3D" id="3.90.650.10">
    <property type="entry name" value="PurM-like C-terminal domain"/>
    <property type="match status" value="1"/>
</dbReference>
<evidence type="ECO:0000259" key="3">
    <source>
        <dbReference type="Pfam" id="PF02769"/>
    </source>
</evidence>
<dbReference type="PIRSF" id="PIRSF005644">
    <property type="entry name" value="Hdrgns_mtr_HypE"/>
    <property type="match status" value="1"/>
</dbReference>
<dbReference type="NCBIfam" id="TIGR02124">
    <property type="entry name" value="hypE"/>
    <property type="match status" value="1"/>
</dbReference>
<name>A0AB34X117_9ACTO</name>
<evidence type="ECO:0000313" key="5">
    <source>
        <dbReference type="EMBL" id="PMB89081.1"/>
    </source>
</evidence>
<dbReference type="Pfam" id="PF02769">
    <property type="entry name" value="AIRS_C"/>
    <property type="match status" value="1"/>
</dbReference>
<evidence type="ECO:0000259" key="2">
    <source>
        <dbReference type="Pfam" id="PF00586"/>
    </source>
</evidence>
<organism evidence="4 6">
    <name type="scientific">Varibaculum cambriense</name>
    <dbReference type="NCBI Taxonomy" id="184870"/>
    <lineage>
        <taxon>Bacteria</taxon>
        <taxon>Bacillati</taxon>
        <taxon>Actinomycetota</taxon>
        <taxon>Actinomycetes</taxon>
        <taxon>Actinomycetales</taxon>
        <taxon>Actinomycetaceae</taxon>
        <taxon>Varibaculum</taxon>
    </lineage>
</organism>
<reference evidence="5 7" key="2">
    <citation type="submission" date="2017-09" db="EMBL/GenBank/DDBJ databases">
        <title>Bacterial strain isolated from the female urinary microbiota.</title>
        <authorList>
            <person name="Thomas-White K."/>
            <person name="Kumar N."/>
            <person name="Forster S."/>
            <person name="Putonti C."/>
            <person name="Lawley T."/>
            <person name="Wolfe A.J."/>
        </authorList>
    </citation>
    <scope>NUCLEOTIDE SEQUENCE [LARGE SCALE GENOMIC DNA]</scope>
    <source>
        <strain evidence="5 7">UMB0744</strain>
    </source>
</reference>
<dbReference type="Pfam" id="PF00586">
    <property type="entry name" value="AIRS"/>
    <property type="match status" value="1"/>
</dbReference>
<dbReference type="InterPro" id="IPR036921">
    <property type="entry name" value="PurM-like_N_sf"/>
</dbReference>
<dbReference type="GO" id="GO:0051604">
    <property type="term" value="P:protein maturation"/>
    <property type="evidence" value="ECO:0007669"/>
    <property type="project" value="TreeGrafter"/>
</dbReference>
<evidence type="ECO:0000313" key="6">
    <source>
        <dbReference type="Proteomes" id="UP000070572"/>
    </source>
</evidence>
<dbReference type="Proteomes" id="UP000070572">
    <property type="component" value="Unassembled WGS sequence"/>
</dbReference>
<dbReference type="InterPro" id="IPR016188">
    <property type="entry name" value="PurM-like_N"/>
</dbReference>
<dbReference type="PANTHER" id="PTHR30303">
    <property type="entry name" value="HYDROGENASE ISOENZYMES FORMATION PROTEIN HYPE"/>
    <property type="match status" value="1"/>
</dbReference>
<reference evidence="4 6" key="1">
    <citation type="submission" date="2016-01" db="EMBL/GenBank/DDBJ databases">
        <authorList>
            <person name="Mitreva M."/>
            <person name="Pepin K.H."/>
            <person name="Mihindukulasuriya K.A."/>
            <person name="Fulton R."/>
            <person name="Fronick C."/>
            <person name="O'Laughlin M."/>
            <person name="Miner T."/>
            <person name="Herter B."/>
            <person name="Rosa B.A."/>
            <person name="Cordes M."/>
            <person name="Tomlinson C."/>
            <person name="Wollam A."/>
            <person name="Palsikar V.B."/>
            <person name="Mardis E.R."/>
            <person name="Wilson R.K."/>
        </authorList>
    </citation>
    <scope>NUCLEOTIDE SEQUENCE [LARGE SCALE GENOMIC DNA]</scope>
    <source>
        <strain evidence="4 6">DNF00696</strain>
    </source>
</reference>
<dbReference type="SUPFAM" id="SSF56042">
    <property type="entry name" value="PurM C-terminal domain-like"/>
    <property type="match status" value="1"/>
</dbReference>
<dbReference type="Proteomes" id="UP000243201">
    <property type="component" value="Unassembled WGS sequence"/>
</dbReference>
<protein>
    <submittedName>
        <fullName evidence="4">Hydrogenase expression/formation protein HypE</fullName>
    </submittedName>
</protein>
<dbReference type="Gene3D" id="3.30.1330.10">
    <property type="entry name" value="PurM-like, N-terminal domain"/>
    <property type="match status" value="1"/>
</dbReference>
<accession>A0AB34X117</accession>
<dbReference type="InterPro" id="IPR010918">
    <property type="entry name" value="PurM-like_C_dom"/>
</dbReference>
<dbReference type="EMBL" id="PNGC01000003">
    <property type="protein sequence ID" value="PMB89081.1"/>
    <property type="molecule type" value="Genomic_DNA"/>
</dbReference>
<gene>
    <name evidence="5" type="primary">hypE</name>
    <name evidence="5" type="ORF">CJ240_08800</name>
    <name evidence="4" type="ORF">HMPREF1862_00407</name>
</gene>
<dbReference type="EMBL" id="LSDN01000006">
    <property type="protein sequence ID" value="KXB81658.1"/>
    <property type="molecule type" value="Genomic_DNA"/>
</dbReference>
<sequence length="390" mass="40738">MKTGAGLCDYQRVDPKNRLNKDELKVNSNIARVRSRGMKLKDDYVTLSHGAGGKASAALVDQVFVSGYGNEVLAELTDAGVLPLTELLGEVAGNEDADFGGGKLAMSTDSYVVNPIVFPGGSIGELAVNGTVNDLAVSGAIPKVISAGFILEEGLPIADLRREVQAMREAAENAGVRIVTGDTKVVPKGSGDKLFINTAGIGIVPGDRHLGASKVQRGDRIIVSGAIADHGMSVMMARGDLAIEAPIKSDTRAVNHLVEALITAVPQTRWMRDATRGGLGTVLNELAVATGWGIAIEDESIPVHDMTRGACDMLGIDPIYVANEGMFCAVVPAEEVDTALEALRALPGGEEAANIGRVVSKPESSVVMVTAFGGTRMIDMLVGDPLPRIC</sequence>
<evidence type="ECO:0000256" key="1">
    <source>
        <dbReference type="ARBA" id="ARBA00006243"/>
    </source>
</evidence>
<dbReference type="AlphaFoldDB" id="A0AB34X117"/>
<feature type="domain" description="PurM-like N-terminal" evidence="2">
    <location>
        <begin position="100"/>
        <end position="204"/>
    </location>
</feature>
<dbReference type="CDD" id="cd02197">
    <property type="entry name" value="HypE"/>
    <property type="match status" value="1"/>
</dbReference>
<evidence type="ECO:0000313" key="7">
    <source>
        <dbReference type="Proteomes" id="UP000243201"/>
    </source>
</evidence>
<comment type="caution">
    <text evidence="4">The sequence shown here is derived from an EMBL/GenBank/DDBJ whole genome shotgun (WGS) entry which is preliminary data.</text>
</comment>
<proteinExistence type="inferred from homology"/>
<dbReference type="PANTHER" id="PTHR30303:SF0">
    <property type="entry name" value="CARBAMOYL DEHYDRATASE HYPE"/>
    <property type="match status" value="1"/>
</dbReference>
<feature type="domain" description="PurM-like C-terminal" evidence="3">
    <location>
        <begin position="217"/>
        <end position="367"/>
    </location>
</feature>
<dbReference type="SUPFAM" id="SSF55326">
    <property type="entry name" value="PurM N-terminal domain-like"/>
    <property type="match status" value="1"/>
</dbReference>